<organism evidence="5 6">
    <name type="scientific">Paraflavitalea soli</name>
    <dbReference type="NCBI Taxonomy" id="2315862"/>
    <lineage>
        <taxon>Bacteria</taxon>
        <taxon>Pseudomonadati</taxon>
        <taxon>Bacteroidota</taxon>
        <taxon>Chitinophagia</taxon>
        <taxon>Chitinophagales</taxon>
        <taxon>Chitinophagaceae</taxon>
        <taxon>Paraflavitalea</taxon>
    </lineage>
</organism>
<dbReference type="PANTHER" id="PTHR16026">
    <property type="entry name" value="CARTILAGE ACIDIC PROTEIN 1"/>
    <property type="match status" value="1"/>
</dbReference>
<proteinExistence type="predicted"/>
<dbReference type="PANTHER" id="PTHR16026:SF0">
    <property type="entry name" value="CARTILAGE ACIDIC PROTEIN 1"/>
    <property type="match status" value="1"/>
</dbReference>
<dbReference type="Pfam" id="PF13517">
    <property type="entry name" value="FG-GAP_3"/>
    <property type="match status" value="5"/>
</dbReference>
<protein>
    <recommendedName>
        <fullName evidence="4">ASPIC/UnbV domain-containing protein</fullName>
    </recommendedName>
</protein>
<sequence length="1141" mass="125925">MPHVRRLSTYSIYVLLFFAMACKPDKPSALFTQLPASKTGIHFNNEVQENDSSQSFINEFGYMGGGVGIGDFNNDGLPDIFFTGNQVSCRLYINKGNYQFEDITEKAGIGTHVWATGVSVADINNDGYDDIYVSVFGKNLSRRAANLLFINQHNLSFKESAAEYGLADTSYSTQAVFMDYDRDGDLDMYLANYLLNGANANTIYARNLTGSSPANDRLYRNEGIPSGGTHPIFTDVTLAAGIKDDGYGLGVVVSDFNNDHWPDIYVANDFLSDDLLWLNNHDGTFSNVIARGVRHQSYSSMGADAADINNDGLPDIVTLDMMPEVNQRRKTTYSFMNYERYQAERAAGYEPGFMRNMLQLNNGSYKKGDTSIPFFSEIGQLAGIATTDWSWSVLMADFDNDGWKDIHITNGIGRDFINADFIEFSSTVFANKRSPQEQRQLINDKLSSLNHITLGNYLYLNNHNYTFRDASAPAGIDEASMSNGAAWADLDNDGDLDLVVNNINKEAFVFENNTLQPGKPGAAHFMAVTLKGNPGNPHGLGAKLTLYDQGQVQMQEQSPVRGYFSSVDQRLFFGLGQDRKPGIRIDSVEVIWPDERRQVWRNVPADTMLVLSVKETQPAVEHLVVDQRVPVFEEAALGTRIEYKHTEGIQNDFASQRLLPQKYSQLGPFITTADVNKDGLMDFFVGGAFNFSGKLFIQQPNGTFSSRSITDSIKMQEDQDCVFFDADGDGDQDLLITVGDIRFEEAAACNQPLLYINDGKGHFAVRPGAIPAQVRTIAGCVSVGDYDHDGLPDLFIGGRVSRRYPLPPRSFILHNNKGSFTDVTSTVCAALQQPGMITGAVWTDLDNDQQTDLVIAGEWMAVRFFKNDKGHLREITVTTGLQQMEGMWRSLAVADVDGDGDPDIVAGNMGLNCDYRVSGEEPMHLYAKDMDGNGSIDPIPFYYFKDKDGRRKSFPAINRRQFADQVPAIKKQFLYHKDYAQASFSDIYPGKAKDSLVQLVCDETASCWLENIGNGKFVKRYLPIEAQFAPVNAIVCADINGDGVADLLLGGNEYQAEVMTGRYDASWGCYLQGQKNKQFKAVSPAASGFILHGDVKDLALVKMGDGRRLVVAGINNNKLQVLSVGAGLKAATGSLAVSRPK</sequence>
<dbReference type="Gene3D" id="2.130.10.130">
    <property type="entry name" value="Integrin alpha, N-terminal"/>
    <property type="match status" value="4"/>
</dbReference>
<evidence type="ECO:0000313" key="5">
    <source>
        <dbReference type="EMBL" id="AXY74807.1"/>
    </source>
</evidence>
<name>A0A3B7MM56_9BACT</name>
<dbReference type="Pfam" id="PF07593">
    <property type="entry name" value="UnbV_ASPIC"/>
    <property type="match status" value="1"/>
</dbReference>
<keyword evidence="3" id="KW-0325">Glycoprotein</keyword>
<dbReference type="InterPro" id="IPR028994">
    <property type="entry name" value="Integrin_alpha_N"/>
</dbReference>
<dbReference type="EMBL" id="CP032157">
    <property type="protein sequence ID" value="AXY74807.1"/>
    <property type="molecule type" value="Genomic_DNA"/>
</dbReference>
<dbReference type="InterPro" id="IPR011519">
    <property type="entry name" value="UnbV_ASPIC"/>
</dbReference>
<evidence type="ECO:0000256" key="3">
    <source>
        <dbReference type="ARBA" id="ARBA00023180"/>
    </source>
</evidence>
<accession>A0A3B7MM56</accession>
<evidence type="ECO:0000256" key="2">
    <source>
        <dbReference type="ARBA" id="ARBA00022737"/>
    </source>
</evidence>
<reference evidence="5 6" key="1">
    <citation type="submission" date="2018-09" db="EMBL/GenBank/DDBJ databases">
        <title>Genome sequencing of strain 6GH32-13.</title>
        <authorList>
            <person name="Weon H.-Y."/>
            <person name="Heo J."/>
            <person name="Kwon S.-W."/>
        </authorList>
    </citation>
    <scope>NUCLEOTIDE SEQUENCE [LARGE SCALE GENOMIC DNA]</scope>
    <source>
        <strain evidence="5 6">5GH32-13</strain>
    </source>
</reference>
<evidence type="ECO:0000256" key="1">
    <source>
        <dbReference type="ARBA" id="ARBA00022729"/>
    </source>
</evidence>
<dbReference type="Proteomes" id="UP000263900">
    <property type="component" value="Chromosome"/>
</dbReference>
<dbReference type="AlphaFoldDB" id="A0A3B7MM56"/>
<keyword evidence="2" id="KW-0677">Repeat</keyword>
<gene>
    <name evidence="5" type="ORF">D3H65_12805</name>
</gene>
<dbReference type="InterPro" id="IPR027039">
    <property type="entry name" value="Crtac1"/>
</dbReference>
<dbReference type="SMART" id="SM00191">
    <property type="entry name" value="Int_alpha"/>
    <property type="match status" value="2"/>
</dbReference>
<dbReference type="InterPro" id="IPR013519">
    <property type="entry name" value="Int_alpha_beta-p"/>
</dbReference>
<keyword evidence="1" id="KW-0732">Signal</keyword>
<evidence type="ECO:0000313" key="6">
    <source>
        <dbReference type="Proteomes" id="UP000263900"/>
    </source>
</evidence>
<dbReference type="InterPro" id="IPR013517">
    <property type="entry name" value="FG-GAP"/>
</dbReference>
<dbReference type="KEGG" id="pseg:D3H65_12805"/>
<feature type="domain" description="ASPIC/UnbV" evidence="4">
    <location>
        <begin position="539"/>
        <end position="609"/>
    </location>
</feature>
<dbReference type="SUPFAM" id="SSF69318">
    <property type="entry name" value="Integrin alpha N-terminal domain"/>
    <property type="match status" value="3"/>
</dbReference>
<keyword evidence="6" id="KW-1185">Reference proteome</keyword>
<dbReference type="PROSITE" id="PS51257">
    <property type="entry name" value="PROKAR_LIPOPROTEIN"/>
    <property type="match status" value="1"/>
</dbReference>
<evidence type="ECO:0000259" key="4">
    <source>
        <dbReference type="Pfam" id="PF07593"/>
    </source>
</evidence>
<dbReference type="OrthoDB" id="600363at2"/>